<feature type="DNA-binding region" description="H-T-H motif" evidence="4">
    <location>
        <begin position="54"/>
        <end position="73"/>
    </location>
</feature>
<evidence type="ECO:0000313" key="7">
    <source>
        <dbReference type="Proteomes" id="UP000523447"/>
    </source>
</evidence>
<dbReference type="GO" id="GO:0000976">
    <property type="term" value="F:transcription cis-regulatory region binding"/>
    <property type="evidence" value="ECO:0007669"/>
    <property type="project" value="TreeGrafter"/>
</dbReference>
<feature type="domain" description="HTH tetR-type" evidence="5">
    <location>
        <begin position="31"/>
        <end position="91"/>
    </location>
</feature>
<evidence type="ECO:0000259" key="5">
    <source>
        <dbReference type="PROSITE" id="PS50977"/>
    </source>
</evidence>
<dbReference type="Pfam" id="PF02909">
    <property type="entry name" value="TetR_C_1"/>
    <property type="match status" value="1"/>
</dbReference>
<keyword evidence="7" id="KW-1185">Reference proteome</keyword>
<keyword evidence="1" id="KW-0805">Transcription regulation</keyword>
<evidence type="ECO:0000256" key="1">
    <source>
        <dbReference type="ARBA" id="ARBA00023015"/>
    </source>
</evidence>
<dbReference type="GO" id="GO:0045892">
    <property type="term" value="P:negative regulation of DNA-templated transcription"/>
    <property type="evidence" value="ECO:0007669"/>
    <property type="project" value="InterPro"/>
</dbReference>
<evidence type="ECO:0000256" key="4">
    <source>
        <dbReference type="PROSITE-ProRule" id="PRU00335"/>
    </source>
</evidence>
<dbReference type="Gene3D" id="1.10.10.60">
    <property type="entry name" value="Homeodomain-like"/>
    <property type="match status" value="1"/>
</dbReference>
<gene>
    <name evidence="6" type="ORF">HGA07_14515</name>
</gene>
<dbReference type="SUPFAM" id="SSF48498">
    <property type="entry name" value="Tetracyclin repressor-like, C-terminal domain"/>
    <property type="match status" value="1"/>
</dbReference>
<dbReference type="InterPro" id="IPR050109">
    <property type="entry name" value="HTH-type_TetR-like_transc_reg"/>
</dbReference>
<dbReference type="GO" id="GO:0003700">
    <property type="term" value="F:DNA-binding transcription factor activity"/>
    <property type="evidence" value="ECO:0007669"/>
    <property type="project" value="TreeGrafter"/>
</dbReference>
<dbReference type="PANTHER" id="PTHR30055">
    <property type="entry name" value="HTH-TYPE TRANSCRIPTIONAL REGULATOR RUTR"/>
    <property type="match status" value="1"/>
</dbReference>
<dbReference type="PRINTS" id="PR00455">
    <property type="entry name" value="HTHTETR"/>
</dbReference>
<keyword evidence="3" id="KW-0804">Transcription</keyword>
<dbReference type="Gene3D" id="1.10.357.10">
    <property type="entry name" value="Tetracycline Repressor, domain 2"/>
    <property type="match status" value="1"/>
</dbReference>
<comment type="caution">
    <text evidence="6">The sequence shown here is derived from an EMBL/GenBank/DDBJ whole genome shotgun (WGS) entry which is preliminary data.</text>
</comment>
<dbReference type="PROSITE" id="PS50977">
    <property type="entry name" value="HTH_TETR_2"/>
    <property type="match status" value="1"/>
</dbReference>
<dbReference type="InterPro" id="IPR009057">
    <property type="entry name" value="Homeodomain-like_sf"/>
</dbReference>
<dbReference type="EMBL" id="JAAXPE010000012">
    <property type="protein sequence ID" value="NKY86843.1"/>
    <property type="molecule type" value="Genomic_DNA"/>
</dbReference>
<dbReference type="PANTHER" id="PTHR30055:SF151">
    <property type="entry name" value="TRANSCRIPTIONAL REGULATORY PROTEIN"/>
    <property type="match status" value="1"/>
</dbReference>
<dbReference type="SUPFAM" id="SSF46689">
    <property type="entry name" value="Homeodomain-like"/>
    <property type="match status" value="1"/>
</dbReference>
<dbReference type="InterPro" id="IPR001647">
    <property type="entry name" value="HTH_TetR"/>
</dbReference>
<dbReference type="AlphaFoldDB" id="A0A7X6RIN4"/>
<dbReference type="InterPro" id="IPR004111">
    <property type="entry name" value="Repressor_TetR_C"/>
</dbReference>
<accession>A0A7X6RIN4</accession>
<dbReference type="RefSeq" id="WP_040721087.1">
    <property type="nucleotide sequence ID" value="NZ_CAWPHS010000004.1"/>
</dbReference>
<organism evidence="6 7">
    <name type="scientific">Nocardia veterana</name>
    <dbReference type="NCBI Taxonomy" id="132249"/>
    <lineage>
        <taxon>Bacteria</taxon>
        <taxon>Bacillati</taxon>
        <taxon>Actinomycetota</taxon>
        <taxon>Actinomycetes</taxon>
        <taxon>Mycobacteriales</taxon>
        <taxon>Nocardiaceae</taxon>
        <taxon>Nocardia</taxon>
    </lineage>
</organism>
<dbReference type="InterPro" id="IPR036271">
    <property type="entry name" value="Tet_transcr_reg_TetR-rel_C_sf"/>
</dbReference>
<evidence type="ECO:0000256" key="2">
    <source>
        <dbReference type="ARBA" id="ARBA00023125"/>
    </source>
</evidence>
<dbReference type="Proteomes" id="UP000523447">
    <property type="component" value="Unassembled WGS sequence"/>
</dbReference>
<evidence type="ECO:0000313" key="6">
    <source>
        <dbReference type="EMBL" id="NKY86843.1"/>
    </source>
</evidence>
<name>A0A7X6RIN4_9NOCA</name>
<reference evidence="6 7" key="1">
    <citation type="submission" date="2020-04" db="EMBL/GenBank/DDBJ databases">
        <title>MicrobeNet Type strains.</title>
        <authorList>
            <person name="Nicholson A.C."/>
        </authorList>
    </citation>
    <scope>NUCLEOTIDE SEQUENCE [LARGE SCALE GENOMIC DNA]</scope>
    <source>
        <strain evidence="6 7">DSM 44445</strain>
    </source>
</reference>
<evidence type="ECO:0000256" key="3">
    <source>
        <dbReference type="ARBA" id="ARBA00023163"/>
    </source>
</evidence>
<sequence length="250" mass="27239">MPTADDAELPPGMALAWRLPVKSNQLGRRPSRSVEQIVEAAIELADTDGFAAMSMPKIAQRIGLTANAIYRYVSSRDELLVLVAEAAWGPVPGPVLEAQDWRAAATIWTRGMIERCDRHPWLCDLPIRGAPVTPHLLGWTEAILKVLTGAGLSPGESLGCALLLDGYARQVANTRRDVRESTSTSVRSAAVTRFLEPRLRELGYSVLASMMAENEYTDDILDDDIAFGLERILDGIDALIASKDTAAQRD</sequence>
<keyword evidence="2 4" id="KW-0238">DNA-binding</keyword>
<protein>
    <submittedName>
        <fullName evidence="6">TetR/AcrR family transcriptional regulator</fullName>
    </submittedName>
</protein>
<dbReference type="Pfam" id="PF00440">
    <property type="entry name" value="TetR_N"/>
    <property type="match status" value="1"/>
</dbReference>
<proteinExistence type="predicted"/>